<dbReference type="EMBL" id="BSXT01001465">
    <property type="protein sequence ID" value="GMF42706.1"/>
    <property type="molecule type" value="Genomic_DNA"/>
</dbReference>
<sequence>MSFPSGTSISTLPDTGYAPDNDVSLEHVPHDSGDSLVHLATREADASLLQSPQARSSAVNAISQSMSELRALVQDIDQRVYRCCDDIDSGWAEPTLLGNYGATFAVSMAEWPHSSGGCRSDWSPVASGGRPNTKSILMDCQHTEGTGKLASGAAACGEDLTR</sequence>
<name>A0A9W6XMM9_9STRA</name>
<keyword evidence="3" id="KW-1185">Reference proteome</keyword>
<comment type="caution">
    <text evidence="2">The sequence shown here is derived from an EMBL/GenBank/DDBJ whole genome shotgun (WGS) entry which is preliminary data.</text>
</comment>
<evidence type="ECO:0000313" key="2">
    <source>
        <dbReference type="EMBL" id="GMF42706.1"/>
    </source>
</evidence>
<proteinExistence type="predicted"/>
<dbReference type="AlphaFoldDB" id="A0A9W6XMM9"/>
<feature type="compositionally biased region" description="Polar residues" evidence="1">
    <location>
        <begin position="1"/>
        <end position="13"/>
    </location>
</feature>
<accession>A0A9W6XMM9</accession>
<dbReference type="Proteomes" id="UP001165121">
    <property type="component" value="Unassembled WGS sequence"/>
</dbReference>
<feature type="region of interest" description="Disordered" evidence="1">
    <location>
        <begin position="1"/>
        <end position="30"/>
    </location>
</feature>
<reference evidence="2" key="1">
    <citation type="submission" date="2023-04" db="EMBL/GenBank/DDBJ databases">
        <title>Phytophthora fragariaefolia NBRC 109709.</title>
        <authorList>
            <person name="Ichikawa N."/>
            <person name="Sato H."/>
            <person name="Tonouchi N."/>
        </authorList>
    </citation>
    <scope>NUCLEOTIDE SEQUENCE</scope>
    <source>
        <strain evidence="2">NBRC 109709</strain>
    </source>
</reference>
<evidence type="ECO:0000313" key="3">
    <source>
        <dbReference type="Proteomes" id="UP001165121"/>
    </source>
</evidence>
<protein>
    <submittedName>
        <fullName evidence="2">Unnamed protein product</fullName>
    </submittedName>
</protein>
<gene>
    <name evidence="2" type="ORF">Pfra01_001410700</name>
</gene>
<dbReference type="OrthoDB" id="10693384at2759"/>
<evidence type="ECO:0000256" key="1">
    <source>
        <dbReference type="SAM" id="MobiDB-lite"/>
    </source>
</evidence>
<organism evidence="2 3">
    <name type="scientific">Phytophthora fragariaefolia</name>
    <dbReference type="NCBI Taxonomy" id="1490495"/>
    <lineage>
        <taxon>Eukaryota</taxon>
        <taxon>Sar</taxon>
        <taxon>Stramenopiles</taxon>
        <taxon>Oomycota</taxon>
        <taxon>Peronosporomycetes</taxon>
        <taxon>Peronosporales</taxon>
        <taxon>Peronosporaceae</taxon>
        <taxon>Phytophthora</taxon>
    </lineage>
</organism>